<name>A0A221S449_9VIRU</name>
<dbReference type="Gene3D" id="2.30.33.40">
    <property type="entry name" value="GroES chaperonin"/>
    <property type="match status" value="1"/>
</dbReference>
<dbReference type="CDD" id="cd00320">
    <property type="entry name" value="cpn10"/>
    <property type="match status" value="1"/>
</dbReference>
<accession>A0A221S449</accession>
<dbReference type="Pfam" id="PF00166">
    <property type="entry name" value="Cpn10"/>
    <property type="match status" value="1"/>
</dbReference>
<dbReference type="GO" id="GO:0044183">
    <property type="term" value="F:protein folding chaperone"/>
    <property type="evidence" value="ECO:0007669"/>
    <property type="project" value="InterPro"/>
</dbReference>
<evidence type="ECO:0000313" key="2">
    <source>
        <dbReference type="EMBL" id="ASN63700.1"/>
    </source>
</evidence>
<dbReference type="GO" id="GO:0005524">
    <property type="term" value="F:ATP binding"/>
    <property type="evidence" value="ECO:0007669"/>
    <property type="project" value="InterPro"/>
</dbReference>
<organism evidence="2">
    <name type="scientific">uncultured virus</name>
    <dbReference type="NCBI Taxonomy" id="340016"/>
    <lineage>
        <taxon>Viruses</taxon>
        <taxon>environmental samples</taxon>
    </lineage>
</organism>
<proteinExistence type="predicted"/>
<gene>
    <name evidence="2" type="primary">groES</name>
</gene>
<reference evidence="2" key="1">
    <citation type="submission" date="2016-03" db="EMBL/GenBank/DDBJ databases">
        <title>Novel chaperonins are prevalent in the virioplankton and link to viral biology and ecology.</title>
        <authorList>
            <person name="Marine R.L."/>
            <person name="Nasko D.J."/>
            <person name="Polson S.W."/>
            <person name="Wommack K.E."/>
        </authorList>
    </citation>
    <scope>NUCLEOTIDE SEQUENCE</scope>
</reference>
<dbReference type="InterPro" id="IPR020818">
    <property type="entry name" value="Chaperonin_GroES"/>
</dbReference>
<dbReference type="InterPro" id="IPR011032">
    <property type="entry name" value="GroES-like_sf"/>
</dbReference>
<keyword evidence="1" id="KW-0143">Chaperone</keyword>
<dbReference type="SUPFAM" id="SSF50129">
    <property type="entry name" value="GroES-like"/>
    <property type="match status" value="1"/>
</dbReference>
<protein>
    <submittedName>
        <fullName evidence="2">Co-chaperonin GroES</fullName>
    </submittedName>
</protein>
<sequence length="132" mass="14655">MTTSIGAIDKEATLAKADEIGQLKMPQPVGYKILITLPKIEEKIGDAGLILADTTRRAEEIASCLGFVLKLGDLAYKDKDKFPDGPWCKEGDFVIMRNYTGTRFKVDGQEFRLINDDQVEAVVDDPRGYTRA</sequence>
<dbReference type="EMBL" id="KU971106">
    <property type="protein sequence ID" value="ASN63700.1"/>
    <property type="molecule type" value="Genomic_DNA"/>
</dbReference>
<evidence type="ECO:0000256" key="1">
    <source>
        <dbReference type="ARBA" id="ARBA00023186"/>
    </source>
</evidence>
<dbReference type="InterPro" id="IPR037124">
    <property type="entry name" value="Chaperonin_GroES_sf"/>
</dbReference>